<reference evidence="16" key="1">
    <citation type="journal article" date="2014" name="Int. J. Syst. Evol. Microbiol.">
        <title>Complete genome sequence of Corynebacterium casei LMG S-19264T (=DSM 44701T), isolated from a smear-ripened cheese.</title>
        <authorList>
            <consortium name="US DOE Joint Genome Institute (JGI-PGF)"/>
            <person name="Walter F."/>
            <person name="Albersmeier A."/>
            <person name="Kalinowski J."/>
            <person name="Ruckert C."/>
        </authorList>
    </citation>
    <scope>NUCLEOTIDE SEQUENCE</scope>
    <source>
        <strain evidence="16">JCM 13583</strain>
    </source>
</reference>
<dbReference type="GO" id="GO:0061711">
    <property type="term" value="F:tRNA N(6)-L-threonylcarbamoyladenine synthase activity"/>
    <property type="evidence" value="ECO:0007669"/>
    <property type="project" value="UniProtKB-EC"/>
</dbReference>
<dbReference type="CDD" id="cd24131">
    <property type="entry name" value="ASKHA_NBD_Kae1_arch_bac"/>
    <property type="match status" value="1"/>
</dbReference>
<comment type="cofactor">
    <cofactor evidence="14">
        <name>Fe(2+)</name>
        <dbReference type="ChEBI" id="CHEBI:29033"/>
    </cofactor>
    <text evidence="14">Binds 1 Fe(2+) ion per subunit.</text>
</comment>
<dbReference type="NCBIfam" id="TIGR03724">
    <property type="entry name" value="arch_bud32"/>
    <property type="match status" value="1"/>
</dbReference>
<dbReference type="InterPro" id="IPR008266">
    <property type="entry name" value="Tyr_kinase_AS"/>
</dbReference>
<dbReference type="NCBIfam" id="TIGR00329">
    <property type="entry name" value="gcp_kae1"/>
    <property type="match status" value="1"/>
</dbReference>
<dbReference type="PRINTS" id="PR00789">
    <property type="entry name" value="OSIALOPTASE"/>
</dbReference>
<dbReference type="GO" id="GO:0004674">
    <property type="term" value="F:protein serine/threonine kinase activity"/>
    <property type="evidence" value="ECO:0007669"/>
    <property type="project" value="UniProtKB-KW"/>
</dbReference>
<feature type="binding site" evidence="14">
    <location>
        <position position="171"/>
    </location>
    <ligand>
        <name>substrate</name>
    </ligand>
</feature>
<dbReference type="GO" id="GO:0002949">
    <property type="term" value="P:tRNA threonylcarbamoyladenosine modification"/>
    <property type="evidence" value="ECO:0007669"/>
    <property type="project" value="UniProtKB-UniRule"/>
</dbReference>
<protein>
    <recommendedName>
        <fullName evidence="14">tRNA N6-adenosine threonylcarbamoyltransferase</fullName>
        <ecNumber evidence="14">2.3.1.234</ecNumber>
    </recommendedName>
    <alternativeName>
        <fullName evidence="14">N6-L-threonylcarbamoyladenine synthase</fullName>
        <shortName evidence="14">t(6)A synthase</shortName>
    </alternativeName>
    <alternativeName>
        <fullName evidence="14">t(6)A37 threonylcarbamoyladenosine biosynthesis protein Kae1</fullName>
    </alternativeName>
    <alternativeName>
        <fullName evidence="14">tRNA threonylcarbamoyladenosine biosynthesis protein Kae1</fullName>
    </alternativeName>
</protein>
<dbReference type="InterPro" id="IPR043129">
    <property type="entry name" value="ATPase_NBD"/>
</dbReference>
<dbReference type="HAMAP" id="MF_01446">
    <property type="entry name" value="Kae1"/>
    <property type="match status" value="1"/>
</dbReference>
<keyword evidence="4 14" id="KW-0808">Transferase</keyword>
<dbReference type="InterPro" id="IPR022495">
    <property type="entry name" value="Bud32"/>
</dbReference>
<keyword evidence="2 14" id="KW-0963">Cytoplasm</keyword>
<evidence type="ECO:0000256" key="6">
    <source>
        <dbReference type="ARBA" id="ARBA00022723"/>
    </source>
</evidence>
<feature type="binding site" evidence="14">
    <location>
        <position position="105"/>
    </location>
    <ligand>
        <name>Fe cation</name>
        <dbReference type="ChEBI" id="CHEBI:24875"/>
    </ligand>
</feature>
<dbReference type="InterPro" id="IPR000905">
    <property type="entry name" value="Gcp-like_dom"/>
</dbReference>
<dbReference type="PANTHER" id="PTHR11735">
    <property type="entry name" value="TRNA N6-ADENOSINE THREONYLCARBAMOYLTRANSFERASE"/>
    <property type="match status" value="1"/>
</dbReference>
<evidence type="ECO:0000256" key="2">
    <source>
        <dbReference type="ARBA" id="ARBA00022490"/>
    </source>
</evidence>
<dbReference type="NCBIfam" id="NF007174">
    <property type="entry name" value="PRK09605.1"/>
    <property type="match status" value="1"/>
</dbReference>
<dbReference type="GO" id="GO:0000408">
    <property type="term" value="C:EKC/KEOPS complex"/>
    <property type="evidence" value="ECO:0007669"/>
    <property type="project" value="InterPro"/>
</dbReference>
<evidence type="ECO:0000256" key="14">
    <source>
        <dbReference type="HAMAP-Rule" id="MF_01446"/>
    </source>
</evidence>
<dbReference type="Gene3D" id="3.30.200.20">
    <property type="entry name" value="Phosphorylase Kinase, domain 1"/>
    <property type="match status" value="1"/>
</dbReference>
<keyword evidence="17" id="KW-1185">Reference proteome</keyword>
<reference evidence="16" key="2">
    <citation type="submission" date="2022-09" db="EMBL/GenBank/DDBJ databases">
        <authorList>
            <person name="Sun Q."/>
            <person name="Ohkuma M."/>
        </authorList>
    </citation>
    <scope>NUCLEOTIDE SEQUENCE</scope>
    <source>
        <strain evidence="16">JCM 13583</strain>
    </source>
</reference>
<evidence type="ECO:0000256" key="5">
    <source>
        <dbReference type="ARBA" id="ARBA00022694"/>
    </source>
</evidence>
<evidence type="ECO:0000256" key="8">
    <source>
        <dbReference type="ARBA" id="ARBA00022777"/>
    </source>
</evidence>
<evidence type="ECO:0000256" key="4">
    <source>
        <dbReference type="ARBA" id="ARBA00022679"/>
    </source>
</evidence>
<proteinExistence type="inferred from homology"/>
<dbReference type="PROSITE" id="PS01016">
    <property type="entry name" value="GLYCOPROTEASE"/>
    <property type="match status" value="1"/>
</dbReference>
<dbReference type="SUPFAM" id="SSF56112">
    <property type="entry name" value="Protein kinase-like (PK-like)"/>
    <property type="match status" value="1"/>
</dbReference>
<dbReference type="Gene3D" id="1.10.510.10">
    <property type="entry name" value="Transferase(Phosphotransferase) domain 1"/>
    <property type="match status" value="1"/>
</dbReference>
<dbReference type="Proteomes" id="UP000632195">
    <property type="component" value="Unassembled WGS sequence"/>
</dbReference>
<dbReference type="InterPro" id="IPR034680">
    <property type="entry name" value="Kae1_archaea_euk"/>
</dbReference>
<keyword evidence="6 14" id="KW-0479">Metal-binding</keyword>
<evidence type="ECO:0000256" key="10">
    <source>
        <dbReference type="ARBA" id="ARBA00023004"/>
    </source>
</evidence>
<dbReference type="Pfam" id="PF06293">
    <property type="entry name" value="Kdo"/>
    <property type="match status" value="1"/>
</dbReference>
<evidence type="ECO:0000256" key="12">
    <source>
        <dbReference type="ARBA" id="ARBA00023315"/>
    </source>
</evidence>
<dbReference type="Pfam" id="PF00814">
    <property type="entry name" value="TsaD"/>
    <property type="match status" value="1"/>
</dbReference>
<dbReference type="PROSITE" id="PS00109">
    <property type="entry name" value="PROTEIN_KINASE_TYR"/>
    <property type="match status" value="1"/>
</dbReference>
<dbReference type="GO" id="GO:0005737">
    <property type="term" value="C:cytoplasm"/>
    <property type="evidence" value="ECO:0007669"/>
    <property type="project" value="UniProtKB-SubCell"/>
</dbReference>
<keyword evidence="3 16" id="KW-0723">Serine/threonine-protein kinase</keyword>
<feature type="binding site" evidence="14">
    <location>
        <position position="158"/>
    </location>
    <ligand>
        <name>substrate</name>
    </ligand>
</feature>
<comment type="function">
    <text evidence="14">Required for the formation of a threonylcarbamoyl group on adenosine at position 37 (t(6)A37) in tRNAs that read codons beginning with adenine. Is a component of the KEOPS complex that is probably involved in the transfer of the threonylcarbamoyl moiety of threonylcarbamoyl-AMP (TC-AMP) to the N6 group of A37. Kae1 likely plays a direct catalytic role in this reaction, but requires other protein(s) of the complex to fulfill this activity.</text>
</comment>
<dbReference type="SUPFAM" id="SSF53067">
    <property type="entry name" value="Actin-like ATPase domain"/>
    <property type="match status" value="1"/>
</dbReference>
<name>A0AA37BPQ5_9ARCH</name>
<dbReference type="GO" id="GO:0004222">
    <property type="term" value="F:metalloendopeptidase activity"/>
    <property type="evidence" value="ECO:0007669"/>
    <property type="project" value="InterPro"/>
</dbReference>
<dbReference type="AlphaFoldDB" id="A0AA37BPQ5"/>
<evidence type="ECO:0000256" key="1">
    <source>
        <dbReference type="ARBA" id="ARBA00004496"/>
    </source>
</evidence>
<evidence type="ECO:0000313" key="16">
    <source>
        <dbReference type="EMBL" id="GGM67380.1"/>
    </source>
</evidence>
<keyword evidence="7" id="KW-0547">Nucleotide-binding</keyword>
<comment type="subunit">
    <text evidence="14">Monomer. Component of the KEOPS complex that consists of Kae1, Bud32, Cgi121 and Pcc1; the whole complex dimerizes.</text>
</comment>
<dbReference type="EMBL" id="BMNY01000001">
    <property type="protein sequence ID" value="GGM67380.1"/>
    <property type="molecule type" value="Genomic_DNA"/>
</dbReference>
<comment type="catalytic activity">
    <reaction evidence="13 14">
        <text>L-threonylcarbamoyladenylate + adenosine(37) in tRNA = N(6)-L-threonylcarbamoyladenosine(37) in tRNA + AMP + H(+)</text>
        <dbReference type="Rhea" id="RHEA:37059"/>
        <dbReference type="Rhea" id="RHEA-COMP:10162"/>
        <dbReference type="Rhea" id="RHEA-COMP:10163"/>
        <dbReference type="ChEBI" id="CHEBI:15378"/>
        <dbReference type="ChEBI" id="CHEBI:73682"/>
        <dbReference type="ChEBI" id="CHEBI:74411"/>
        <dbReference type="ChEBI" id="CHEBI:74418"/>
        <dbReference type="ChEBI" id="CHEBI:456215"/>
        <dbReference type="EC" id="2.3.1.234"/>
    </reaction>
</comment>
<dbReference type="FunFam" id="3.30.420.40:FF:000038">
    <property type="entry name" value="Probable tRNA N6-adenosine threonylcarbamoyltransferase"/>
    <property type="match status" value="1"/>
</dbReference>
<feature type="binding site" evidence="14">
    <location>
        <position position="255"/>
    </location>
    <ligand>
        <name>substrate</name>
    </ligand>
</feature>
<keyword evidence="5 14" id="KW-0819">tRNA processing</keyword>
<evidence type="ECO:0000256" key="13">
    <source>
        <dbReference type="ARBA" id="ARBA00048117"/>
    </source>
</evidence>
<evidence type="ECO:0000256" key="9">
    <source>
        <dbReference type="ARBA" id="ARBA00022840"/>
    </source>
</evidence>
<feature type="binding site" evidence="14">
    <location>
        <position position="175"/>
    </location>
    <ligand>
        <name>substrate</name>
    </ligand>
</feature>
<feature type="binding site" evidence="14">
    <location>
        <position position="109"/>
    </location>
    <ligand>
        <name>Fe cation</name>
        <dbReference type="ChEBI" id="CHEBI:24875"/>
    </ligand>
</feature>
<comment type="subcellular location">
    <subcellularLocation>
        <location evidence="1 14">Cytoplasm</location>
    </subcellularLocation>
</comment>
<feature type="domain" description="Gcp-like" evidence="15">
    <location>
        <begin position="21"/>
        <end position="289"/>
    </location>
</feature>
<keyword evidence="10 14" id="KW-0408">Iron</keyword>
<dbReference type="EC" id="2.3.1.234" evidence="14"/>
<evidence type="ECO:0000259" key="15">
    <source>
        <dbReference type="Pfam" id="PF00814"/>
    </source>
</evidence>
<feature type="binding site" evidence="14">
    <location>
        <position position="126"/>
    </location>
    <ligand>
        <name>Fe cation</name>
        <dbReference type="ChEBI" id="CHEBI:24875"/>
    </ligand>
</feature>
<keyword evidence="9" id="KW-0067">ATP-binding</keyword>
<dbReference type="GO" id="GO:0005524">
    <property type="term" value="F:ATP binding"/>
    <property type="evidence" value="ECO:0007669"/>
    <property type="project" value="UniProtKB-KW"/>
</dbReference>
<sequence length="530" mass="58360">MLGIEGTAHTVSAGIVDGERVLSNVSSTYRPERGGIHPREASIHHFENVTRVVKEALSAASLTMNDIDLVAFSQGPGLGPCLRVVSTAARALALKYRLPLLGVNHPLGHIEIGRKLSGASDPVMLYVSGGNTQVIAHRYGRYRVFGETMDIGVGNLLDKVARDMGIPFPGGPEIERLARDGRKLLHLPYSVKGMDTSFSGMYTATLRHIRKGERREDIAFSIQETAFSMLVEVLERALYVLDKEEILLAGGVALNSRLREMVSSMARDAGVRAYMTDPKYCMDNGAMIAQAGLLMFTSGIRQRLEETGIQQRQRIDSVPAPWVAEVQGSGFSMVGAESRIEVLRFFSREAITKRRLPKGYREAGLDTALRRERTRNEASILLRLMENGLPVPVLYDVDMEALSLTMERLHAVTLREYLMAHEGSAVMEALGSLVARMHSLGVSHGDLTTNNVLVGAEGQVWLIDPSMGSLAAGAEDTATDVFLLYECLRSQHPEHQSLFSMFMEGYRKAGGDAQGVMRKIEEIEGRRRYV</sequence>
<dbReference type="NCBIfam" id="TIGR03722">
    <property type="entry name" value="arch_KAE1"/>
    <property type="match status" value="1"/>
</dbReference>
<keyword evidence="8 16" id="KW-0418">Kinase</keyword>
<organism evidence="16 17">
    <name type="scientific">Thermogymnomonas acidicola</name>
    <dbReference type="NCBI Taxonomy" id="399579"/>
    <lineage>
        <taxon>Archaea</taxon>
        <taxon>Methanobacteriati</taxon>
        <taxon>Thermoplasmatota</taxon>
        <taxon>Thermoplasmata</taxon>
        <taxon>Thermoplasmatales</taxon>
        <taxon>Thermogymnomonas</taxon>
    </lineage>
</organism>
<dbReference type="GO" id="GO:0008270">
    <property type="term" value="F:zinc ion binding"/>
    <property type="evidence" value="ECO:0007669"/>
    <property type="project" value="InterPro"/>
</dbReference>
<evidence type="ECO:0000313" key="17">
    <source>
        <dbReference type="Proteomes" id="UP000632195"/>
    </source>
</evidence>
<keyword evidence="11" id="KW-0511">Multifunctional enzyme</keyword>
<dbReference type="InterPro" id="IPR017861">
    <property type="entry name" value="KAE1/TsaD"/>
</dbReference>
<dbReference type="GO" id="GO:0005506">
    <property type="term" value="F:iron ion binding"/>
    <property type="evidence" value="ECO:0007669"/>
    <property type="project" value="UniProtKB-UniRule"/>
</dbReference>
<dbReference type="PANTHER" id="PTHR11735:SF14">
    <property type="entry name" value="TRNA N6-ADENOSINE THREONYLCARBAMOYLTRANSFERASE"/>
    <property type="match status" value="1"/>
</dbReference>
<dbReference type="InterPro" id="IPR009220">
    <property type="entry name" value="tRNA_threonyl_synthase/kinase"/>
</dbReference>
<evidence type="ECO:0000256" key="7">
    <source>
        <dbReference type="ARBA" id="ARBA00022741"/>
    </source>
</evidence>
<accession>A0AA37BPQ5</accession>
<feature type="binding site" evidence="14">
    <location>
        <begin position="126"/>
        <end position="130"/>
    </location>
    <ligand>
        <name>substrate</name>
    </ligand>
</feature>
<comment type="caution">
    <text evidence="16">The sequence shown here is derived from an EMBL/GenBank/DDBJ whole genome shotgun (WGS) entry which is preliminary data.</text>
</comment>
<dbReference type="Gene3D" id="3.30.420.40">
    <property type="match status" value="2"/>
</dbReference>
<comment type="similarity">
    <text evidence="14">Belongs to the KAE1 / TsaD family.</text>
</comment>
<gene>
    <name evidence="14" type="primary">kae1</name>
    <name evidence="16" type="ORF">GCM10007108_01810</name>
</gene>
<dbReference type="InterPro" id="IPR011009">
    <property type="entry name" value="Kinase-like_dom_sf"/>
</dbReference>
<keyword evidence="12 14" id="KW-0012">Acyltransferase</keyword>
<evidence type="ECO:0000256" key="11">
    <source>
        <dbReference type="ARBA" id="ARBA00023268"/>
    </source>
</evidence>
<dbReference type="PIRSF" id="PIRSF036401">
    <property type="entry name" value="Gcp_STYKS"/>
    <property type="match status" value="1"/>
</dbReference>
<evidence type="ECO:0000256" key="3">
    <source>
        <dbReference type="ARBA" id="ARBA00022527"/>
    </source>
</evidence>
<feature type="binding site" evidence="14">
    <location>
        <position position="283"/>
    </location>
    <ligand>
        <name>Fe cation</name>
        <dbReference type="ChEBI" id="CHEBI:24875"/>
    </ligand>
</feature>
<dbReference type="InterPro" id="IPR017860">
    <property type="entry name" value="Peptidase_M22_CS"/>
</dbReference>